<comment type="caution">
    <text evidence="3">The sequence shown here is derived from an EMBL/GenBank/DDBJ whole genome shotgun (WGS) entry which is preliminary data.</text>
</comment>
<organism evidence="3 4">
    <name type="scientific">[Eubacterium] siraeum DSM 15702</name>
    <dbReference type="NCBI Taxonomy" id="428128"/>
    <lineage>
        <taxon>Bacteria</taxon>
        <taxon>Bacillati</taxon>
        <taxon>Bacillota</taxon>
        <taxon>Clostridia</taxon>
        <taxon>Eubacteriales</taxon>
        <taxon>Oscillospiraceae</taxon>
        <taxon>Oscillospiraceae incertae sedis</taxon>
    </lineage>
</organism>
<sequence>MHDSGRTESAQGRADPNDRILTNPATLSLTQTGIALLFLVLGANSHGAGKARMPYKMNAQRV</sequence>
<proteinExistence type="predicted"/>
<protein>
    <submittedName>
        <fullName evidence="3">Uncharacterized protein</fullName>
    </submittedName>
</protein>
<keyword evidence="2" id="KW-0812">Transmembrane</keyword>
<reference evidence="3" key="2">
    <citation type="submission" date="2014-06" db="EMBL/GenBank/DDBJ databases">
        <title>Draft genome sequence of Eubacterium siraeum (DSM 15702).</title>
        <authorList>
            <person name="Sudarsanam P."/>
            <person name="Ley R."/>
            <person name="Guruge J."/>
            <person name="Turnbaugh P.J."/>
            <person name="Mahowald M."/>
            <person name="Liep D."/>
            <person name="Gordon J."/>
        </authorList>
    </citation>
    <scope>NUCLEOTIDE SEQUENCE</scope>
    <source>
        <strain evidence="3">DSM 15702</strain>
    </source>
</reference>
<evidence type="ECO:0000313" key="4">
    <source>
        <dbReference type="Proteomes" id="UP000005326"/>
    </source>
</evidence>
<keyword evidence="4" id="KW-1185">Reference proteome</keyword>
<dbReference type="AlphaFoldDB" id="B0MKL1"/>
<dbReference type="EMBL" id="ABCA03000032">
    <property type="protein sequence ID" value="EDS01695.1"/>
    <property type="molecule type" value="Genomic_DNA"/>
</dbReference>
<evidence type="ECO:0000256" key="2">
    <source>
        <dbReference type="SAM" id="Phobius"/>
    </source>
</evidence>
<dbReference type="Proteomes" id="UP000005326">
    <property type="component" value="Unassembled WGS sequence"/>
</dbReference>
<keyword evidence="2" id="KW-0472">Membrane</keyword>
<accession>B0MKL1</accession>
<feature type="transmembrane region" description="Helical" evidence="2">
    <location>
        <begin position="20"/>
        <end position="43"/>
    </location>
</feature>
<evidence type="ECO:0000313" key="3">
    <source>
        <dbReference type="EMBL" id="EDS01695.1"/>
    </source>
</evidence>
<evidence type="ECO:0000256" key="1">
    <source>
        <dbReference type="SAM" id="MobiDB-lite"/>
    </source>
</evidence>
<reference evidence="3" key="1">
    <citation type="submission" date="2007-10" db="EMBL/GenBank/DDBJ databases">
        <authorList>
            <person name="Fulton L."/>
            <person name="Clifton S."/>
            <person name="Fulton B."/>
            <person name="Xu J."/>
            <person name="Minx P."/>
            <person name="Pepin K.H."/>
            <person name="Johnson M."/>
            <person name="Thiruvilangam P."/>
            <person name="Bhonagiri V."/>
            <person name="Nash W.E."/>
            <person name="Mardis E.R."/>
            <person name="Wilson R.K."/>
        </authorList>
    </citation>
    <scope>NUCLEOTIDE SEQUENCE [LARGE SCALE GENOMIC DNA]</scope>
    <source>
        <strain evidence="3">DSM 15702</strain>
    </source>
</reference>
<keyword evidence="2" id="KW-1133">Transmembrane helix</keyword>
<gene>
    <name evidence="3" type="ORF">EUBSIR_00346</name>
</gene>
<feature type="region of interest" description="Disordered" evidence="1">
    <location>
        <begin position="1"/>
        <end position="21"/>
    </location>
</feature>
<name>B0MKL1_9FIRM</name>